<dbReference type="FunCoup" id="A0A2P5FSG1">
    <property type="interactions" value="1191"/>
</dbReference>
<dbReference type="PANTHER" id="PTHR36765">
    <property type="entry name" value="EXPRESSED PROTEIN"/>
    <property type="match status" value="1"/>
</dbReference>
<keyword evidence="3" id="KW-1185">Reference proteome</keyword>
<protein>
    <submittedName>
        <fullName evidence="2">Uncharacterized protein</fullName>
    </submittedName>
</protein>
<sequence>MEMPRGEQPSTQSPPPPPLMSLPSLMAPLQNDILFPPTTATIAGTTNPSITKSRSIAQKLLDEILEKSLVMVKDHPIHEPVSDSTASNEGVIRLFKHSAPGIVVDPIDEPQQPRKKPKILPGKEIDEKSKKFKRRIQSVAVDGEDIMASARNACQKSLARLQAKDAAAKEAAKREEERFFKEDGECASNGVGWLGNVRLDDLGSSGEAILDHFQPRELGFNVHDHLTNALLHLTS</sequence>
<feature type="region of interest" description="Disordered" evidence="1">
    <location>
        <begin position="1"/>
        <end position="25"/>
    </location>
</feature>
<evidence type="ECO:0000313" key="2">
    <source>
        <dbReference type="EMBL" id="POO00712.1"/>
    </source>
</evidence>
<comment type="caution">
    <text evidence="2">The sequence shown here is derived from an EMBL/GenBank/DDBJ whole genome shotgun (WGS) entry which is preliminary data.</text>
</comment>
<dbReference type="EMBL" id="JXTC01000011">
    <property type="protein sequence ID" value="POO00712.1"/>
    <property type="molecule type" value="Genomic_DNA"/>
</dbReference>
<dbReference type="STRING" id="63057.A0A2P5FSG1"/>
<accession>A0A2P5FSG1</accession>
<name>A0A2P5FSG1_TREOI</name>
<dbReference type="PANTHER" id="PTHR36765:SF1">
    <property type="entry name" value="EXPRESSED PROTEIN"/>
    <property type="match status" value="1"/>
</dbReference>
<dbReference type="OrthoDB" id="1194489at2759"/>
<evidence type="ECO:0000313" key="3">
    <source>
        <dbReference type="Proteomes" id="UP000237000"/>
    </source>
</evidence>
<proteinExistence type="predicted"/>
<dbReference type="Proteomes" id="UP000237000">
    <property type="component" value="Unassembled WGS sequence"/>
</dbReference>
<dbReference type="InParanoid" id="A0A2P5FSG1"/>
<gene>
    <name evidence="2" type="ORF">TorRG33x02_033430</name>
</gene>
<evidence type="ECO:0000256" key="1">
    <source>
        <dbReference type="SAM" id="MobiDB-lite"/>
    </source>
</evidence>
<reference evidence="3" key="1">
    <citation type="submission" date="2016-06" db="EMBL/GenBank/DDBJ databases">
        <title>Parallel loss of symbiosis genes in relatives of nitrogen-fixing non-legume Parasponia.</title>
        <authorList>
            <person name="Van Velzen R."/>
            <person name="Holmer R."/>
            <person name="Bu F."/>
            <person name="Rutten L."/>
            <person name="Van Zeijl A."/>
            <person name="Liu W."/>
            <person name="Santuari L."/>
            <person name="Cao Q."/>
            <person name="Sharma T."/>
            <person name="Shen D."/>
            <person name="Roswanjaya Y."/>
            <person name="Wardhani T."/>
            <person name="Kalhor M.S."/>
            <person name="Jansen J."/>
            <person name="Van den Hoogen J."/>
            <person name="Gungor B."/>
            <person name="Hartog M."/>
            <person name="Hontelez J."/>
            <person name="Verver J."/>
            <person name="Yang W.-C."/>
            <person name="Schijlen E."/>
            <person name="Repin R."/>
            <person name="Schilthuizen M."/>
            <person name="Schranz E."/>
            <person name="Heidstra R."/>
            <person name="Miyata K."/>
            <person name="Fedorova E."/>
            <person name="Kohlen W."/>
            <person name="Bisseling T."/>
            <person name="Smit S."/>
            <person name="Geurts R."/>
        </authorList>
    </citation>
    <scope>NUCLEOTIDE SEQUENCE [LARGE SCALE GENOMIC DNA]</scope>
    <source>
        <strain evidence="3">cv. RG33-2</strain>
    </source>
</reference>
<organism evidence="2 3">
    <name type="scientific">Trema orientale</name>
    <name type="common">Charcoal tree</name>
    <name type="synonym">Celtis orientalis</name>
    <dbReference type="NCBI Taxonomy" id="63057"/>
    <lineage>
        <taxon>Eukaryota</taxon>
        <taxon>Viridiplantae</taxon>
        <taxon>Streptophyta</taxon>
        <taxon>Embryophyta</taxon>
        <taxon>Tracheophyta</taxon>
        <taxon>Spermatophyta</taxon>
        <taxon>Magnoliopsida</taxon>
        <taxon>eudicotyledons</taxon>
        <taxon>Gunneridae</taxon>
        <taxon>Pentapetalae</taxon>
        <taxon>rosids</taxon>
        <taxon>fabids</taxon>
        <taxon>Rosales</taxon>
        <taxon>Cannabaceae</taxon>
        <taxon>Trema</taxon>
    </lineage>
</organism>
<dbReference type="AlphaFoldDB" id="A0A2P5FSG1"/>